<sequence length="120" mass="12907">MMSIEVATSRVRIMKDVGAARCPSPFTKAISFSILTILCATNCLKGRGPHRSYASSIFESVQKNLLFILIWYCSDKVFPNLEPNTAAFSSNRGIETNFNGLTCALAAASVMCACPYAAAA</sequence>
<gene>
    <name evidence="1" type="ORF">EVAR_23915_1</name>
</gene>
<dbReference type="EMBL" id="BGZK01000261">
    <property type="protein sequence ID" value="GBP32506.1"/>
    <property type="molecule type" value="Genomic_DNA"/>
</dbReference>
<evidence type="ECO:0000313" key="1">
    <source>
        <dbReference type="EMBL" id="GBP32506.1"/>
    </source>
</evidence>
<reference evidence="1 2" key="1">
    <citation type="journal article" date="2019" name="Commun. Biol.">
        <title>The bagworm genome reveals a unique fibroin gene that provides high tensile strength.</title>
        <authorList>
            <person name="Kono N."/>
            <person name="Nakamura H."/>
            <person name="Ohtoshi R."/>
            <person name="Tomita M."/>
            <person name="Numata K."/>
            <person name="Arakawa K."/>
        </authorList>
    </citation>
    <scope>NUCLEOTIDE SEQUENCE [LARGE SCALE GENOMIC DNA]</scope>
</reference>
<proteinExistence type="predicted"/>
<keyword evidence="2" id="KW-1185">Reference proteome</keyword>
<name>A0A4C1V2F8_EUMVA</name>
<organism evidence="1 2">
    <name type="scientific">Eumeta variegata</name>
    <name type="common">Bagworm moth</name>
    <name type="synonym">Eumeta japonica</name>
    <dbReference type="NCBI Taxonomy" id="151549"/>
    <lineage>
        <taxon>Eukaryota</taxon>
        <taxon>Metazoa</taxon>
        <taxon>Ecdysozoa</taxon>
        <taxon>Arthropoda</taxon>
        <taxon>Hexapoda</taxon>
        <taxon>Insecta</taxon>
        <taxon>Pterygota</taxon>
        <taxon>Neoptera</taxon>
        <taxon>Endopterygota</taxon>
        <taxon>Lepidoptera</taxon>
        <taxon>Glossata</taxon>
        <taxon>Ditrysia</taxon>
        <taxon>Tineoidea</taxon>
        <taxon>Psychidae</taxon>
        <taxon>Oiketicinae</taxon>
        <taxon>Eumeta</taxon>
    </lineage>
</organism>
<dbReference type="AlphaFoldDB" id="A0A4C1V2F8"/>
<protein>
    <submittedName>
        <fullName evidence="1">Uncharacterized protein</fullName>
    </submittedName>
</protein>
<evidence type="ECO:0000313" key="2">
    <source>
        <dbReference type="Proteomes" id="UP000299102"/>
    </source>
</evidence>
<accession>A0A4C1V2F8</accession>
<dbReference type="Proteomes" id="UP000299102">
    <property type="component" value="Unassembled WGS sequence"/>
</dbReference>
<comment type="caution">
    <text evidence="1">The sequence shown here is derived from an EMBL/GenBank/DDBJ whole genome shotgun (WGS) entry which is preliminary data.</text>
</comment>